<organism evidence="1 2">
    <name type="scientific">Opisthorchis viverrini</name>
    <name type="common">Southeast Asian liver fluke</name>
    <dbReference type="NCBI Taxonomy" id="6198"/>
    <lineage>
        <taxon>Eukaryota</taxon>
        <taxon>Metazoa</taxon>
        <taxon>Spiralia</taxon>
        <taxon>Lophotrochozoa</taxon>
        <taxon>Platyhelminthes</taxon>
        <taxon>Trematoda</taxon>
        <taxon>Digenea</taxon>
        <taxon>Opisthorchiida</taxon>
        <taxon>Opisthorchiata</taxon>
        <taxon>Opisthorchiidae</taxon>
        <taxon>Opisthorchis</taxon>
    </lineage>
</organism>
<evidence type="ECO:0000313" key="2">
    <source>
        <dbReference type="Proteomes" id="UP000054324"/>
    </source>
</evidence>
<reference evidence="1 2" key="1">
    <citation type="submission" date="2013-11" db="EMBL/GenBank/DDBJ databases">
        <title>Opisthorchis viverrini - life in the bile duct.</title>
        <authorList>
            <person name="Young N.D."/>
            <person name="Nagarajan N."/>
            <person name="Lin S.J."/>
            <person name="Korhonen P.K."/>
            <person name="Jex A.R."/>
            <person name="Hall R.S."/>
            <person name="Safavi-Hemami H."/>
            <person name="Kaewkong W."/>
            <person name="Bertrand D."/>
            <person name="Gao S."/>
            <person name="Seet Q."/>
            <person name="Wongkham S."/>
            <person name="Teh B.T."/>
            <person name="Wongkham C."/>
            <person name="Intapan P.M."/>
            <person name="Maleewong W."/>
            <person name="Yang X."/>
            <person name="Hu M."/>
            <person name="Wang Z."/>
            <person name="Hofmann A."/>
            <person name="Sternberg P.W."/>
            <person name="Tan P."/>
            <person name="Wang J."/>
            <person name="Gasser R.B."/>
        </authorList>
    </citation>
    <scope>NUCLEOTIDE SEQUENCE [LARGE SCALE GENOMIC DNA]</scope>
</reference>
<evidence type="ECO:0000313" key="1">
    <source>
        <dbReference type="EMBL" id="KER23060.1"/>
    </source>
</evidence>
<dbReference type="Proteomes" id="UP000054324">
    <property type="component" value="Unassembled WGS sequence"/>
</dbReference>
<proteinExistence type="predicted"/>
<sequence length="91" mass="10245">MDFSTLIEIVKLSYSLGESATAAIHGCKTEHGLIKDPFAEKNTETYPNRQLAKQGRQIIRLTKTRRLLLPDEPELEGQNRSWAVEAFSATL</sequence>
<keyword evidence="2" id="KW-1185">Reference proteome</keyword>
<accession>A0A074ZIC0</accession>
<dbReference type="RefSeq" id="XP_009173171.1">
    <property type="nucleotide sequence ID" value="XM_009174907.1"/>
</dbReference>
<dbReference type="CTD" id="20323139"/>
<gene>
    <name evidence="1" type="ORF">T265_08960</name>
</gene>
<dbReference type="GeneID" id="20323139"/>
<dbReference type="AlphaFoldDB" id="A0A074ZIC0"/>
<dbReference type="EMBL" id="KL596866">
    <property type="protein sequence ID" value="KER23060.1"/>
    <property type="molecule type" value="Genomic_DNA"/>
</dbReference>
<protein>
    <submittedName>
        <fullName evidence="1">Uncharacterized protein</fullName>
    </submittedName>
</protein>
<name>A0A074ZIC0_OPIVI</name>
<dbReference type="KEGG" id="ovi:T265_08960"/>